<feature type="compositionally biased region" description="Basic and acidic residues" evidence="1">
    <location>
        <begin position="1"/>
        <end position="13"/>
    </location>
</feature>
<feature type="compositionally biased region" description="Low complexity" evidence="1">
    <location>
        <begin position="78"/>
        <end position="93"/>
    </location>
</feature>
<dbReference type="HOGENOM" id="CLU_577699_0_0_1"/>
<feature type="compositionally biased region" description="Polar residues" evidence="1">
    <location>
        <begin position="43"/>
        <end position="53"/>
    </location>
</feature>
<dbReference type="RefSeq" id="XP_007915726.1">
    <property type="nucleotide sequence ID" value="XM_007917535.1"/>
</dbReference>
<protein>
    <submittedName>
        <fullName evidence="2">Uncharacterized protein</fullName>
    </submittedName>
</protein>
<evidence type="ECO:0000313" key="2">
    <source>
        <dbReference type="EMBL" id="EON99499.1"/>
    </source>
</evidence>
<dbReference type="KEGG" id="tmn:UCRPA7_4974"/>
<dbReference type="EMBL" id="KB933147">
    <property type="protein sequence ID" value="EON99499.1"/>
    <property type="molecule type" value="Genomic_DNA"/>
</dbReference>
<sequence length="473" mass="50734">MAISKFDEVKDKVSSSSRRSQPSRLGTLNDYDNDDDNNDTSARRTQSNQNSNRPEPAAKMSSIIDQPNLAPGGGNLLPTSTPTPTSTATSASAQNPTDRHLPFNVQQVIRLIEQHRSGKLQPSQELGNIVSVPLTPQEFTLLSLYLWKDQSQANCLIRPSDPNNNSVNAQATPPAAPSVSSSSQPHDTELGAYVLDELIYSYSPRQSCFEIRIMTILHDEVGHALAALILDSAARAASGHSAAAEDVIQKLEVRKSPNAASYLCQAPNDEGGGDGYTTKFSDGMIGVKGNPNIQSLSIEVDYSNNKGRDKIKEFIAYTVPVGHARAGIVLDIAYRTPSARLSTREPPETATASLFRREVAKGTFFPREHAVVPVEPGRHLRLRLGDLSADMPPAAADIPVVIEGSEITGIFADAAAMQALRDQQKAHLETALAESLAAAAAAHAPAALRDREGNVGGLNDVEDSKDPDEHTAR</sequence>
<feature type="region of interest" description="Disordered" evidence="1">
    <location>
        <begin position="1"/>
        <end position="101"/>
    </location>
</feature>
<organism evidence="2 3">
    <name type="scientific">Phaeoacremonium minimum (strain UCR-PA7)</name>
    <name type="common">Esca disease fungus</name>
    <name type="synonym">Togninia minima</name>
    <dbReference type="NCBI Taxonomy" id="1286976"/>
    <lineage>
        <taxon>Eukaryota</taxon>
        <taxon>Fungi</taxon>
        <taxon>Dikarya</taxon>
        <taxon>Ascomycota</taxon>
        <taxon>Pezizomycotina</taxon>
        <taxon>Sordariomycetes</taxon>
        <taxon>Sordariomycetidae</taxon>
        <taxon>Togniniales</taxon>
        <taxon>Togniniaceae</taxon>
        <taxon>Phaeoacremonium</taxon>
    </lineage>
</organism>
<evidence type="ECO:0000313" key="3">
    <source>
        <dbReference type="Proteomes" id="UP000014074"/>
    </source>
</evidence>
<feature type="compositionally biased region" description="Basic and acidic residues" evidence="1">
    <location>
        <begin position="462"/>
        <end position="473"/>
    </location>
</feature>
<feature type="region of interest" description="Disordered" evidence="1">
    <location>
        <begin position="442"/>
        <end position="473"/>
    </location>
</feature>
<evidence type="ECO:0000256" key="1">
    <source>
        <dbReference type="SAM" id="MobiDB-lite"/>
    </source>
</evidence>
<name>R8BJP1_PHAM7</name>
<gene>
    <name evidence="2" type="ORF">UCRPA7_4974</name>
</gene>
<dbReference type="Proteomes" id="UP000014074">
    <property type="component" value="Unassembled WGS sequence"/>
</dbReference>
<proteinExistence type="predicted"/>
<keyword evidence="3" id="KW-1185">Reference proteome</keyword>
<dbReference type="AlphaFoldDB" id="R8BJP1"/>
<dbReference type="GeneID" id="19325481"/>
<reference evidence="3" key="1">
    <citation type="journal article" date="2013" name="Genome Announc.">
        <title>Draft genome sequence of the ascomycete Phaeoacremonium aleophilum strain UCR-PA7, a causal agent of the esca disease complex in grapevines.</title>
        <authorList>
            <person name="Blanco-Ulate B."/>
            <person name="Rolshausen P."/>
            <person name="Cantu D."/>
        </authorList>
    </citation>
    <scope>NUCLEOTIDE SEQUENCE [LARGE SCALE GENOMIC DNA]</scope>
    <source>
        <strain evidence="3">UCR-PA7</strain>
    </source>
</reference>
<feature type="region of interest" description="Disordered" evidence="1">
    <location>
        <begin position="157"/>
        <end position="186"/>
    </location>
</feature>
<feature type="compositionally biased region" description="Low complexity" evidence="1">
    <location>
        <begin position="169"/>
        <end position="185"/>
    </location>
</feature>
<accession>R8BJP1</accession>
<feature type="compositionally biased region" description="Low complexity" evidence="1">
    <location>
        <begin position="14"/>
        <end position="24"/>
    </location>
</feature>